<dbReference type="EMBL" id="CP015163">
    <property type="protein sequence ID" value="AXB46509.1"/>
    <property type="molecule type" value="Genomic_DNA"/>
</dbReference>
<dbReference type="PIRSF" id="PIRSF037395">
    <property type="entry name" value="UCP037395_ABCper"/>
    <property type="match status" value="1"/>
</dbReference>
<keyword evidence="3" id="KW-1185">Reference proteome</keyword>
<dbReference type="Pfam" id="PF12822">
    <property type="entry name" value="ECF_trnsprt"/>
    <property type="match status" value="1"/>
</dbReference>
<dbReference type="OrthoDB" id="5185518at2"/>
<gene>
    <name evidence="2" type="ORF">A4R43_32000</name>
</gene>
<feature type="transmembrane region" description="Helical" evidence="1">
    <location>
        <begin position="171"/>
        <end position="192"/>
    </location>
</feature>
<dbReference type="InterPro" id="IPR024529">
    <property type="entry name" value="ECF_trnsprt_substrate-spec"/>
</dbReference>
<protein>
    <submittedName>
        <fullName evidence="2">ABC transporter permease</fullName>
    </submittedName>
</protein>
<sequence length="280" mass="29299">MTEFLARPRAVRLTPRSALVLTVAAVLGLSMFFWPLFAAPPPGTQAHTVDAPFVFLFTLPVLILIVLAEVSGGGIDSKALAMLGVLSAINAGLRPLGAGTGGVELIFFLLVLAGRVFGPGFGFVLGSTSMFASALLTAGVGPWLPFQMLSSSLLGLGAGLLPNRVRGRWEIAMLGAYGVVAAYFFGFVMNLWSWPFLAGASMDPNTAGLAFVPGDDVGANLHRFLVFTLLTSTFGWDTGRALTNLVAIVLVGPAVLATLRRAARRAAFSAPATFEARAQS</sequence>
<evidence type="ECO:0000313" key="3">
    <source>
        <dbReference type="Proteomes" id="UP000250434"/>
    </source>
</evidence>
<feature type="transmembrane region" description="Helical" evidence="1">
    <location>
        <begin position="241"/>
        <end position="259"/>
    </location>
</feature>
<feature type="transmembrane region" description="Helical" evidence="1">
    <location>
        <begin position="54"/>
        <end position="75"/>
    </location>
</feature>
<evidence type="ECO:0000313" key="2">
    <source>
        <dbReference type="EMBL" id="AXB46509.1"/>
    </source>
</evidence>
<name>A0A344LEN5_9PSEU</name>
<accession>A0A344LEN5</accession>
<evidence type="ECO:0000256" key="1">
    <source>
        <dbReference type="SAM" id="Phobius"/>
    </source>
</evidence>
<dbReference type="Gene3D" id="1.10.1760.20">
    <property type="match status" value="1"/>
</dbReference>
<proteinExistence type="predicted"/>
<reference evidence="2 3" key="1">
    <citation type="submission" date="2016-04" db="EMBL/GenBank/DDBJ databases">
        <title>Complete genome sequence and analysis of deep-sea sediment isolate, Amycolatopsis sp. WP1.</title>
        <authorList>
            <person name="Wang H."/>
            <person name="Chen S."/>
            <person name="Wu Q."/>
        </authorList>
    </citation>
    <scope>NUCLEOTIDE SEQUENCE [LARGE SCALE GENOMIC DNA]</scope>
    <source>
        <strain evidence="2 3">WP1</strain>
    </source>
</reference>
<keyword evidence="1" id="KW-0812">Transmembrane</keyword>
<dbReference type="AlphaFoldDB" id="A0A344LEN5"/>
<dbReference type="RefSeq" id="WP_113695567.1">
    <property type="nucleotide sequence ID" value="NZ_CP015163.1"/>
</dbReference>
<keyword evidence="1" id="KW-1133">Transmembrane helix</keyword>
<dbReference type="InterPro" id="IPR017196">
    <property type="entry name" value="ECF_substrate-spec_UCP037395"/>
</dbReference>
<dbReference type="Proteomes" id="UP000250434">
    <property type="component" value="Chromosome"/>
</dbReference>
<keyword evidence="1" id="KW-0472">Membrane</keyword>
<organism evidence="2 3">
    <name type="scientific">Amycolatopsis albispora</name>
    <dbReference type="NCBI Taxonomy" id="1804986"/>
    <lineage>
        <taxon>Bacteria</taxon>
        <taxon>Bacillati</taxon>
        <taxon>Actinomycetota</taxon>
        <taxon>Actinomycetes</taxon>
        <taxon>Pseudonocardiales</taxon>
        <taxon>Pseudonocardiaceae</taxon>
        <taxon>Amycolatopsis</taxon>
    </lineage>
</organism>
<feature type="transmembrane region" description="Helical" evidence="1">
    <location>
        <begin position="96"/>
        <end position="117"/>
    </location>
</feature>
<dbReference type="KEGG" id="aab:A4R43_32000"/>
<dbReference type="GO" id="GO:0016020">
    <property type="term" value="C:membrane"/>
    <property type="evidence" value="ECO:0007669"/>
    <property type="project" value="InterPro"/>
</dbReference>